<reference evidence="13 14" key="1">
    <citation type="submission" date="2016-10" db="EMBL/GenBank/DDBJ databases">
        <authorList>
            <person name="Varghese N."/>
            <person name="Submissions S."/>
        </authorList>
    </citation>
    <scope>NUCLEOTIDE SEQUENCE [LARGE SCALE GENOMIC DNA]</scope>
    <source>
        <strain evidence="13 14">LMG 18378</strain>
    </source>
</reference>
<evidence type="ECO:0000256" key="1">
    <source>
        <dbReference type="ARBA" id="ARBA00004571"/>
    </source>
</evidence>
<accession>A0AAQ1KGV8</accession>
<keyword evidence="5 9" id="KW-0812">Transmembrane</keyword>
<feature type="domain" description="PapC-like C-terminal" evidence="11">
    <location>
        <begin position="752"/>
        <end position="815"/>
    </location>
</feature>
<dbReference type="Gene3D" id="2.60.40.2070">
    <property type="match status" value="1"/>
</dbReference>
<dbReference type="RefSeq" id="WP_135499980.1">
    <property type="nucleotide sequence ID" value="NZ_BGPP01000001.1"/>
</dbReference>
<keyword evidence="9" id="KW-1029">Fimbrium biogenesis</keyword>
<dbReference type="AlphaFoldDB" id="A0AAQ1KGV8"/>
<dbReference type="InterPro" id="IPR018030">
    <property type="entry name" value="Fimbrial_membr_usher_CS"/>
</dbReference>
<evidence type="ECO:0000256" key="3">
    <source>
        <dbReference type="ARBA" id="ARBA00022448"/>
    </source>
</evidence>
<evidence type="ECO:0000256" key="7">
    <source>
        <dbReference type="ARBA" id="ARBA00023136"/>
    </source>
</evidence>
<comment type="caution">
    <text evidence="13">The sequence shown here is derived from an EMBL/GenBank/DDBJ whole genome shotgun (WGS) entry which is preliminary data.</text>
</comment>
<feature type="signal peptide" evidence="10">
    <location>
        <begin position="1"/>
        <end position="29"/>
    </location>
</feature>
<sequence length="844" mass="91024">MSPSILSRILRLGCLGGLFCALLPAPAVAAEGTGEVHFDRGLLETLGMSTDVSGFEKNPSALPPGTYSLDLTLNKVYFGQQEVRVVHTAEQRQVYCFTQEQLEQWGVLLPEPAADAKPASGDCIDLPERVPQSRVELDGASGAILLTLPQAYVKQRPRNYAPPQSWDSGINAGFVSYTSNFDRSSNSQDTRNDLFLGLNGGLNLMDWRLRHNATFSHGDTTRQGSHYRTLNNYAQRDITALSSQLTLGQHFTAGDLFDSIPFSGVQLESDERMLPESERGFAPVVRGIADSNATVKIHQGQQLIHQVSVPPGPFVIDDLYNTGYTEDLLVTVIEADGREKSFSVPYSYAAELLRPGASRYQVASGSYRGEDVDNPLKFVQGGYRRGLSNNLSAYSGAVIADSYMASLIGAALNTRYGAFSLDATLSRFDALPADAAGQDMPDNGESYRLAYNKSFGGTNLQLSYRRSDKGYLGLAAAADALDTDNASLFRERDRVQLSLSQALAGGSLYLSGVGQSYWTGERRSLTFSSGFSRTFNWGSLGLSATRFQSVDGYDNQYLLSISIPLGRDAGAPRLSSTLSLQDAHNRSLQTSLSGIAGERGQWNYNLYGNHSQADSASTQSYGGNLNLRTSASALGASLARGDGFSRESLSARGSLVAYSGGIALSPSQGETMAIVEAEGAAGALLPRGRVRLDDDGKALLTGLTPYRHNEIVLDAKSATADVEIKENIQKTAPRYGAIVRVPYRTRSGISVLLELRRPGGQEVPFGAEVGGAGEVLAYVGQDNLVYLYLEKGRDSYRVSWGEADEQQCSFTYAMPAKKDKQDTYRAIPVDCQAAAGGPPSEERS</sequence>
<proteinExistence type="inferred from homology"/>
<keyword evidence="6 10" id="KW-0732">Signal</keyword>
<organism evidence="13 14">
    <name type="scientific">Pseudomonas citronellolis</name>
    <dbReference type="NCBI Taxonomy" id="53408"/>
    <lineage>
        <taxon>Bacteria</taxon>
        <taxon>Pseudomonadati</taxon>
        <taxon>Pseudomonadota</taxon>
        <taxon>Gammaproteobacteria</taxon>
        <taxon>Pseudomonadales</taxon>
        <taxon>Pseudomonadaceae</taxon>
        <taxon>Pseudomonas</taxon>
    </lineage>
</organism>
<comment type="subcellular location">
    <subcellularLocation>
        <location evidence="1 9">Cell outer membrane</location>
        <topology evidence="1 9">Multi-pass membrane protein</topology>
    </subcellularLocation>
</comment>
<dbReference type="Pfam" id="PF13953">
    <property type="entry name" value="PapC_C"/>
    <property type="match status" value="1"/>
</dbReference>
<dbReference type="InterPro" id="IPR043142">
    <property type="entry name" value="PapC-like_C_sf"/>
</dbReference>
<dbReference type="Proteomes" id="UP000183385">
    <property type="component" value="Unassembled WGS sequence"/>
</dbReference>
<dbReference type="GO" id="GO:0015473">
    <property type="term" value="F:fimbrial usher porin activity"/>
    <property type="evidence" value="ECO:0007669"/>
    <property type="project" value="InterPro"/>
</dbReference>
<dbReference type="GO" id="GO:0009279">
    <property type="term" value="C:cell outer membrane"/>
    <property type="evidence" value="ECO:0007669"/>
    <property type="project" value="UniProtKB-SubCell"/>
</dbReference>
<keyword evidence="3 9" id="KW-0813">Transport</keyword>
<keyword evidence="8 9" id="KW-0998">Cell outer membrane</keyword>
<evidence type="ECO:0000256" key="2">
    <source>
        <dbReference type="ARBA" id="ARBA00008064"/>
    </source>
</evidence>
<comment type="similarity">
    <text evidence="2 9">Belongs to the fimbrial export usher family.</text>
</comment>
<evidence type="ECO:0000256" key="10">
    <source>
        <dbReference type="SAM" id="SignalP"/>
    </source>
</evidence>
<evidence type="ECO:0000259" key="11">
    <source>
        <dbReference type="Pfam" id="PF13953"/>
    </source>
</evidence>
<dbReference type="Gene3D" id="3.10.20.410">
    <property type="match status" value="1"/>
</dbReference>
<keyword evidence="4" id="KW-1134">Transmembrane beta strand</keyword>
<name>A0AAQ1KGV8_9PSED</name>
<evidence type="ECO:0000313" key="14">
    <source>
        <dbReference type="Proteomes" id="UP000183385"/>
    </source>
</evidence>
<dbReference type="PROSITE" id="PS01151">
    <property type="entry name" value="FIMBRIAL_USHER"/>
    <property type="match status" value="1"/>
</dbReference>
<keyword evidence="14" id="KW-1185">Reference proteome</keyword>
<dbReference type="InterPro" id="IPR000015">
    <property type="entry name" value="Fimb_usher"/>
</dbReference>
<dbReference type="Pfam" id="PF00577">
    <property type="entry name" value="Usher"/>
    <property type="match status" value="1"/>
</dbReference>
<feature type="chain" id="PRO_5043043157" evidence="10">
    <location>
        <begin position="30"/>
        <end position="844"/>
    </location>
</feature>
<evidence type="ECO:0000259" key="12">
    <source>
        <dbReference type="Pfam" id="PF13954"/>
    </source>
</evidence>
<dbReference type="EMBL" id="FOLS01000020">
    <property type="protein sequence ID" value="SFD24412.1"/>
    <property type="molecule type" value="Genomic_DNA"/>
</dbReference>
<dbReference type="InterPro" id="IPR042186">
    <property type="entry name" value="FimD_plug_dom"/>
</dbReference>
<evidence type="ECO:0000256" key="4">
    <source>
        <dbReference type="ARBA" id="ARBA00022452"/>
    </source>
</evidence>
<evidence type="ECO:0000256" key="8">
    <source>
        <dbReference type="ARBA" id="ARBA00023237"/>
    </source>
</evidence>
<gene>
    <name evidence="13" type="ORF">SAMN05216577_120109</name>
</gene>
<dbReference type="InterPro" id="IPR037224">
    <property type="entry name" value="PapC_N_sf"/>
</dbReference>
<dbReference type="InterPro" id="IPR025885">
    <property type="entry name" value="PapC_N"/>
</dbReference>
<dbReference type="Gene3D" id="2.60.40.2610">
    <property type="entry name" value="Outer membrane usher protein FimD, plug domain"/>
    <property type="match status" value="1"/>
</dbReference>
<dbReference type="GO" id="GO:0009297">
    <property type="term" value="P:pilus assembly"/>
    <property type="evidence" value="ECO:0007669"/>
    <property type="project" value="InterPro"/>
</dbReference>
<evidence type="ECO:0000256" key="6">
    <source>
        <dbReference type="ARBA" id="ARBA00022729"/>
    </source>
</evidence>
<evidence type="ECO:0000313" key="13">
    <source>
        <dbReference type="EMBL" id="SFD24412.1"/>
    </source>
</evidence>
<dbReference type="Gene3D" id="2.60.40.3110">
    <property type="match status" value="1"/>
</dbReference>
<evidence type="ECO:0000256" key="5">
    <source>
        <dbReference type="ARBA" id="ARBA00022692"/>
    </source>
</evidence>
<dbReference type="SUPFAM" id="SSF141729">
    <property type="entry name" value="FimD N-terminal domain-like"/>
    <property type="match status" value="1"/>
</dbReference>
<dbReference type="PANTHER" id="PTHR30451">
    <property type="entry name" value="OUTER MEMBRANE USHER PROTEIN"/>
    <property type="match status" value="1"/>
</dbReference>
<evidence type="ECO:0000256" key="9">
    <source>
        <dbReference type="RuleBase" id="RU003884"/>
    </source>
</evidence>
<dbReference type="InterPro" id="IPR025949">
    <property type="entry name" value="PapC-like_C"/>
</dbReference>
<protein>
    <submittedName>
        <fullName evidence="13">Outer membrane usher protein</fullName>
    </submittedName>
</protein>
<keyword evidence="7 9" id="KW-0472">Membrane</keyword>
<dbReference type="PANTHER" id="PTHR30451:SF20">
    <property type="entry name" value="FIMBRIAE USHER"/>
    <property type="match status" value="1"/>
</dbReference>
<feature type="domain" description="PapC N-terminal" evidence="12">
    <location>
        <begin position="37"/>
        <end position="180"/>
    </location>
</feature>
<dbReference type="Pfam" id="PF13954">
    <property type="entry name" value="PapC_N"/>
    <property type="match status" value="1"/>
</dbReference>